<gene>
    <name evidence="1" type="ORF">S01H1_83944</name>
</gene>
<accession>X0ZM30</accession>
<sequence>MWEINLVEKKATMPEETPRTKGKACENDNILAGLDRRLLLDAINLKEHARGRPYFPLDPIRSGADRIHLNEGMASTARRQTA</sequence>
<dbReference type="EMBL" id="BARS01057185">
    <property type="protein sequence ID" value="GAG49291.1"/>
    <property type="molecule type" value="Genomic_DNA"/>
</dbReference>
<name>X0ZM30_9ZZZZ</name>
<comment type="caution">
    <text evidence="1">The sequence shown here is derived from an EMBL/GenBank/DDBJ whole genome shotgun (WGS) entry which is preliminary data.</text>
</comment>
<protein>
    <submittedName>
        <fullName evidence="1">Uncharacterized protein</fullName>
    </submittedName>
</protein>
<proteinExistence type="predicted"/>
<dbReference type="AlphaFoldDB" id="X0ZM30"/>
<organism evidence="1">
    <name type="scientific">marine sediment metagenome</name>
    <dbReference type="NCBI Taxonomy" id="412755"/>
    <lineage>
        <taxon>unclassified sequences</taxon>
        <taxon>metagenomes</taxon>
        <taxon>ecological metagenomes</taxon>
    </lineage>
</organism>
<evidence type="ECO:0000313" key="1">
    <source>
        <dbReference type="EMBL" id="GAG49291.1"/>
    </source>
</evidence>
<reference evidence="1" key="1">
    <citation type="journal article" date="2014" name="Front. Microbiol.">
        <title>High frequency of phylogenetically diverse reductive dehalogenase-homologous genes in deep subseafloor sedimentary metagenomes.</title>
        <authorList>
            <person name="Kawai M."/>
            <person name="Futagami T."/>
            <person name="Toyoda A."/>
            <person name="Takaki Y."/>
            <person name="Nishi S."/>
            <person name="Hori S."/>
            <person name="Arai W."/>
            <person name="Tsubouchi T."/>
            <person name="Morono Y."/>
            <person name="Uchiyama I."/>
            <person name="Ito T."/>
            <person name="Fujiyama A."/>
            <person name="Inagaki F."/>
            <person name="Takami H."/>
        </authorList>
    </citation>
    <scope>NUCLEOTIDE SEQUENCE</scope>
    <source>
        <strain evidence="1">Expedition CK06-06</strain>
    </source>
</reference>